<dbReference type="InterPro" id="IPR046357">
    <property type="entry name" value="PPIase_dom_sf"/>
</dbReference>
<dbReference type="Gene3D" id="3.10.50.40">
    <property type="match status" value="1"/>
</dbReference>
<evidence type="ECO:0000256" key="3">
    <source>
        <dbReference type="ARBA" id="ARBA00023110"/>
    </source>
</evidence>
<name>A0ABQ6M2L1_9GAMM</name>
<accession>A0ABQ6M2L1</accession>
<evidence type="ECO:0000313" key="9">
    <source>
        <dbReference type="Proteomes" id="UP001224392"/>
    </source>
</evidence>
<dbReference type="PANTHER" id="PTHR47861">
    <property type="entry name" value="FKBP-TYPE PEPTIDYL-PROLYL CIS-TRANS ISOMERASE SLYD"/>
    <property type="match status" value="1"/>
</dbReference>
<dbReference type="EC" id="5.2.1.8" evidence="6"/>
<comment type="similarity">
    <text evidence="2 6">Belongs to the FKBP-type PPIase family.</text>
</comment>
<sequence>MSTPVSELVIGENTRVTLHFALKLEDGTEIDSTFSGQPAVFNVGDGNLLPGFEQALFGLGAGTEKELTILPEHGFGQHNPSNIQQVRRDHFAVDIQLEPGLVVSFDAGNGELPGVVQEVGDDEVTVDFNHPLAGRDLVFQVQILDVSPVN</sequence>
<dbReference type="SUPFAM" id="SSF54534">
    <property type="entry name" value="FKBP-like"/>
    <property type="match status" value="1"/>
</dbReference>
<dbReference type="InterPro" id="IPR048261">
    <property type="entry name" value="SlpA/SlyD-like_ins_sf"/>
</dbReference>
<keyword evidence="4 5" id="KW-0413">Isomerase</keyword>
<evidence type="ECO:0000256" key="2">
    <source>
        <dbReference type="ARBA" id="ARBA00006577"/>
    </source>
</evidence>
<dbReference type="EMBL" id="BSYJ01000007">
    <property type="protein sequence ID" value="GMG88589.1"/>
    <property type="molecule type" value="Genomic_DNA"/>
</dbReference>
<evidence type="ECO:0000256" key="1">
    <source>
        <dbReference type="ARBA" id="ARBA00000971"/>
    </source>
</evidence>
<dbReference type="RefSeq" id="WP_285765199.1">
    <property type="nucleotide sequence ID" value="NZ_BSYJ01000007.1"/>
</dbReference>
<dbReference type="Proteomes" id="UP001224392">
    <property type="component" value="Unassembled WGS sequence"/>
</dbReference>
<evidence type="ECO:0000313" key="8">
    <source>
        <dbReference type="EMBL" id="GMG88589.1"/>
    </source>
</evidence>
<dbReference type="Pfam" id="PF00254">
    <property type="entry name" value="FKBP_C"/>
    <property type="match status" value="1"/>
</dbReference>
<evidence type="ECO:0000259" key="7">
    <source>
        <dbReference type="PROSITE" id="PS50059"/>
    </source>
</evidence>
<comment type="catalytic activity">
    <reaction evidence="1 5 6">
        <text>[protein]-peptidylproline (omega=180) = [protein]-peptidylproline (omega=0)</text>
        <dbReference type="Rhea" id="RHEA:16237"/>
        <dbReference type="Rhea" id="RHEA-COMP:10747"/>
        <dbReference type="Rhea" id="RHEA-COMP:10748"/>
        <dbReference type="ChEBI" id="CHEBI:83833"/>
        <dbReference type="ChEBI" id="CHEBI:83834"/>
        <dbReference type="EC" id="5.2.1.8"/>
    </reaction>
</comment>
<dbReference type="PROSITE" id="PS50059">
    <property type="entry name" value="FKBP_PPIASE"/>
    <property type="match status" value="1"/>
</dbReference>
<keyword evidence="9" id="KW-1185">Reference proteome</keyword>
<reference evidence="8 9" key="1">
    <citation type="submission" date="2023-04" db="EMBL/GenBank/DDBJ databases">
        <title>Marinobulbifer ophiurae gen. nov., sp. Nov., isolate from tissue of brittle star Ophioplocus japonicus.</title>
        <authorList>
            <person name="Kawano K."/>
            <person name="Sawayama S."/>
            <person name="Nakagawa S."/>
        </authorList>
    </citation>
    <scope>NUCLEOTIDE SEQUENCE [LARGE SCALE GENOMIC DNA]</scope>
    <source>
        <strain evidence="8 9">NKW57</strain>
    </source>
</reference>
<dbReference type="InterPro" id="IPR001179">
    <property type="entry name" value="PPIase_FKBP_dom"/>
</dbReference>
<gene>
    <name evidence="8" type="primary">fkpB</name>
    <name evidence="8" type="ORF">MNKW57_29100</name>
</gene>
<comment type="caution">
    <text evidence="8">The sequence shown here is derived from an EMBL/GenBank/DDBJ whole genome shotgun (WGS) entry which is preliminary data.</text>
</comment>
<dbReference type="Gene3D" id="2.40.10.330">
    <property type="match status" value="1"/>
</dbReference>
<evidence type="ECO:0000256" key="6">
    <source>
        <dbReference type="RuleBase" id="RU003915"/>
    </source>
</evidence>
<dbReference type="PANTHER" id="PTHR47861:SF4">
    <property type="entry name" value="FKBP-TYPE 16 KDA PEPTIDYL-PROLYL CIS-TRANS ISOMERASE"/>
    <property type="match status" value="1"/>
</dbReference>
<organism evidence="8 9">
    <name type="scientific">Biformimicrobium ophioploci</name>
    <dbReference type="NCBI Taxonomy" id="3036711"/>
    <lineage>
        <taxon>Bacteria</taxon>
        <taxon>Pseudomonadati</taxon>
        <taxon>Pseudomonadota</taxon>
        <taxon>Gammaproteobacteria</taxon>
        <taxon>Cellvibrionales</taxon>
        <taxon>Microbulbiferaceae</taxon>
        <taxon>Biformimicrobium</taxon>
    </lineage>
</organism>
<evidence type="ECO:0000256" key="5">
    <source>
        <dbReference type="PROSITE-ProRule" id="PRU00277"/>
    </source>
</evidence>
<feature type="domain" description="PPIase FKBP-type" evidence="7">
    <location>
        <begin position="13"/>
        <end position="113"/>
    </location>
</feature>
<protein>
    <recommendedName>
        <fullName evidence="6">Peptidyl-prolyl cis-trans isomerase</fullName>
        <ecNumber evidence="6">5.2.1.8</ecNumber>
    </recommendedName>
</protein>
<keyword evidence="3 5" id="KW-0697">Rotamase</keyword>
<evidence type="ECO:0000256" key="4">
    <source>
        <dbReference type="ARBA" id="ARBA00023235"/>
    </source>
</evidence>
<proteinExistence type="inferred from homology"/>
<dbReference type="GO" id="GO:0016853">
    <property type="term" value="F:isomerase activity"/>
    <property type="evidence" value="ECO:0007669"/>
    <property type="project" value="UniProtKB-KW"/>
</dbReference>